<evidence type="ECO:0000259" key="6">
    <source>
        <dbReference type="Pfam" id="PF13860"/>
    </source>
</evidence>
<reference evidence="9 10" key="1">
    <citation type="submission" date="2015-09" db="EMBL/GenBank/DDBJ databases">
        <title>Draft genome sequence and assembly of Photorhabdus sp. VMG, a bacterial symbiont associated with Heterorhabditis zealandica.</title>
        <authorList>
            <person name="Naidoo S."/>
            <person name="Featherston J."/>
            <person name="Mothupi B."/>
            <person name="Gray V.M."/>
        </authorList>
    </citation>
    <scope>NUCLEOTIDE SEQUENCE [LARGE SCALE GENOMIC DNA]</scope>
    <source>
        <strain evidence="9 10">VMG</strain>
    </source>
</reference>
<comment type="caution">
    <text evidence="8">The sequence shown here is derived from an EMBL/GenBank/DDBJ whole genome shotgun (WGS) entry which is preliminary data.</text>
</comment>
<dbReference type="OrthoDB" id="9785233at2"/>
<dbReference type="Gene3D" id="2.30.30.910">
    <property type="match status" value="1"/>
</dbReference>
<dbReference type="STRING" id="880156.AM629_01860"/>
<dbReference type="RefSeq" id="WP_054475628.1">
    <property type="nucleotide sequence ID" value="NZ_CAWMRL010000003.1"/>
</dbReference>
<keyword evidence="10" id="KW-1185">Reference proteome</keyword>
<evidence type="ECO:0000313" key="8">
    <source>
        <dbReference type="EMBL" id="KAA1189079.1"/>
    </source>
</evidence>
<dbReference type="NCBIfam" id="NF005176">
    <property type="entry name" value="PRK06655.1-1"/>
    <property type="match status" value="1"/>
</dbReference>
<accession>A0A5B0WT85</accession>
<comment type="similarity">
    <text evidence="1 5">Belongs to the FlgD family.</text>
</comment>
<evidence type="ECO:0000313" key="9">
    <source>
        <dbReference type="EMBL" id="KOY63574.1"/>
    </source>
</evidence>
<protein>
    <recommendedName>
        <fullName evidence="2 5">Basal-body rod modification protein FlgD</fullName>
    </recommendedName>
</protein>
<evidence type="ECO:0000256" key="4">
    <source>
        <dbReference type="ARBA" id="ARBA00024746"/>
    </source>
</evidence>
<evidence type="ECO:0000256" key="5">
    <source>
        <dbReference type="RuleBase" id="RU362076"/>
    </source>
</evidence>
<dbReference type="InterPro" id="IPR025963">
    <property type="entry name" value="FLgD_Tudor"/>
</dbReference>
<dbReference type="Gene3D" id="2.60.40.4070">
    <property type="match status" value="1"/>
</dbReference>
<dbReference type="Pfam" id="PF13861">
    <property type="entry name" value="FLgD_tudor"/>
    <property type="match status" value="1"/>
</dbReference>
<dbReference type="InterPro" id="IPR005648">
    <property type="entry name" value="FlgD"/>
</dbReference>
<keyword evidence="8" id="KW-0969">Cilium</keyword>
<keyword evidence="3 5" id="KW-1005">Bacterial flagellum biogenesis</keyword>
<keyword evidence="8" id="KW-0966">Cell projection</keyword>
<comment type="function">
    <text evidence="4 5">Required for flagellar hook formation. May act as a scaffolding protein.</text>
</comment>
<dbReference type="Pfam" id="PF03963">
    <property type="entry name" value="FlgD"/>
    <property type="match status" value="1"/>
</dbReference>
<reference evidence="8 11" key="2">
    <citation type="submission" date="2019-09" db="EMBL/GenBank/DDBJ databases">
        <title>Whole genome sequence of Photorhabdus heterorhabditis strain ETL (Enterobacteriales: Enterobacteriaceae) a bacterial symbiont of Heterorhabditis zealandica strain ETL (Rhabditida: Heterorhabditidae).</title>
        <authorList>
            <person name="Lulamba T.E."/>
            <person name="Serepa-Dlamini M.H."/>
        </authorList>
    </citation>
    <scope>NUCLEOTIDE SEQUENCE [LARGE SCALE GENOMIC DNA]</scope>
    <source>
        <strain evidence="8 11">ETL</strain>
    </source>
</reference>
<dbReference type="EMBL" id="VTUW01000017">
    <property type="protein sequence ID" value="KAA1189079.1"/>
    <property type="molecule type" value="Genomic_DNA"/>
</dbReference>
<keyword evidence="8" id="KW-0282">Flagellum</keyword>
<organism evidence="8 11">
    <name type="scientific">Photorhabdus heterorhabditis</name>
    <dbReference type="NCBI Taxonomy" id="880156"/>
    <lineage>
        <taxon>Bacteria</taxon>
        <taxon>Pseudomonadati</taxon>
        <taxon>Pseudomonadota</taxon>
        <taxon>Gammaproteobacteria</taxon>
        <taxon>Enterobacterales</taxon>
        <taxon>Morganellaceae</taxon>
        <taxon>Photorhabdus</taxon>
    </lineage>
</organism>
<evidence type="ECO:0000313" key="11">
    <source>
        <dbReference type="Proteomes" id="UP000322184"/>
    </source>
</evidence>
<evidence type="ECO:0000256" key="3">
    <source>
        <dbReference type="ARBA" id="ARBA00022795"/>
    </source>
</evidence>
<dbReference type="Proteomes" id="UP000322184">
    <property type="component" value="Unassembled WGS sequence"/>
</dbReference>
<dbReference type="Proteomes" id="UP000037727">
    <property type="component" value="Unassembled WGS sequence"/>
</dbReference>
<proteinExistence type="inferred from homology"/>
<name>A0A5B0WT85_9GAMM</name>
<dbReference type="InterPro" id="IPR025965">
    <property type="entry name" value="FlgD/Vpr_Ig-like"/>
</dbReference>
<feature type="domain" description="FlgD Tudor-like" evidence="7">
    <location>
        <begin position="89"/>
        <end position="230"/>
    </location>
</feature>
<dbReference type="EMBL" id="LJCS01000003">
    <property type="protein sequence ID" value="KOY63574.1"/>
    <property type="molecule type" value="Genomic_DNA"/>
</dbReference>
<dbReference type="AlphaFoldDB" id="A0A5B0WT85"/>
<gene>
    <name evidence="8" type="primary">flgD</name>
    <name evidence="9" type="ORF">AM629_01860</name>
    <name evidence="8" type="ORF">F0L16_10845</name>
</gene>
<dbReference type="Pfam" id="PF13860">
    <property type="entry name" value="FlgD_ig"/>
    <property type="match status" value="1"/>
</dbReference>
<evidence type="ECO:0000313" key="10">
    <source>
        <dbReference type="Proteomes" id="UP000037727"/>
    </source>
</evidence>
<sequence length="233" mass="24985">MAITSSINGFQDNTTVRELAQSSKTNKKNSQELNSNFMQLLLAQVKNQDPTNPMQNNELTSHLAQINMLEGIEKLNTTVGSIVGQMNNSQSLQASALIGRDIMIPGNTILVGPNEQNGGISTTSFGIELERPADSVKVTITDKQGVVVRQIDIGPLGAGVHSFPWDGIKEDGAKAEAGAYTITIEASDKGELRVSQPLRSATVKGITRDADGARLDLGWKNGAVTMDQIRQIL</sequence>
<evidence type="ECO:0000259" key="7">
    <source>
        <dbReference type="Pfam" id="PF13861"/>
    </source>
</evidence>
<dbReference type="GO" id="GO:0044781">
    <property type="term" value="P:bacterial-type flagellum organization"/>
    <property type="evidence" value="ECO:0007669"/>
    <property type="project" value="UniProtKB-UniRule"/>
</dbReference>
<feature type="domain" description="FlgD/Vpr Ig-like" evidence="6">
    <location>
        <begin position="121"/>
        <end position="189"/>
    </location>
</feature>
<evidence type="ECO:0000256" key="2">
    <source>
        <dbReference type="ARBA" id="ARBA00016013"/>
    </source>
</evidence>
<evidence type="ECO:0000256" key="1">
    <source>
        <dbReference type="ARBA" id="ARBA00010577"/>
    </source>
</evidence>